<dbReference type="EMBL" id="AE017282">
    <property type="protein sequence ID" value="AAU91798.1"/>
    <property type="molecule type" value="Genomic_DNA"/>
</dbReference>
<gene>
    <name evidence="1" type="ordered locus">MCA2228</name>
</gene>
<name>Q605Q1_METCA</name>
<dbReference type="Proteomes" id="UP000006821">
    <property type="component" value="Chromosome"/>
</dbReference>
<evidence type="ECO:0000313" key="2">
    <source>
        <dbReference type="Proteomes" id="UP000006821"/>
    </source>
</evidence>
<accession>Q605Q1</accession>
<dbReference type="AlphaFoldDB" id="Q605Q1"/>
<evidence type="ECO:0000313" key="1">
    <source>
        <dbReference type="EMBL" id="AAU91798.1"/>
    </source>
</evidence>
<dbReference type="HOGENOM" id="CLU_3100676_0_0_6"/>
<proteinExistence type="predicted"/>
<organism evidence="1 2">
    <name type="scientific">Methylococcus capsulatus (strain ATCC 33009 / NCIMB 11132 / Bath)</name>
    <dbReference type="NCBI Taxonomy" id="243233"/>
    <lineage>
        <taxon>Bacteria</taxon>
        <taxon>Pseudomonadati</taxon>
        <taxon>Pseudomonadota</taxon>
        <taxon>Gammaproteobacteria</taxon>
        <taxon>Methylococcales</taxon>
        <taxon>Methylococcaceae</taxon>
        <taxon>Methylococcus</taxon>
    </lineage>
</organism>
<reference evidence="1 2" key="1">
    <citation type="journal article" date="2004" name="PLoS Biol.">
        <title>Genomic insights into methanotrophy: the complete genome sequence of Methylococcus capsulatus (Bath).</title>
        <authorList>
            <person name="Ward N.L."/>
            <person name="Larsen O."/>
            <person name="Sakwa J."/>
            <person name="Bruseth L."/>
            <person name="Khouri H.M."/>
            <person name="Durkin A.S."/>
            <person name="Dimitrov G."/>
            <person name="Jiang L."/>
            <person name="Scanlan D."/>
            <person name="Kang K.H."/>
            <person name="Lewis M.R."/>
            <person name="Nelson K.E."/>
            <person name="Methe B.A."/>
            <person name="Wu M."/>
            <person name="Heidelberg J.F."/>
            <person name="Paulsen I.T."/>
            <person name="Fouts D.E."/>
            <person name="Ravel J."/>
            <person name="Tettelin H."/>
            <person name="Ren Q."/>
            <person name="Read T.D."/>
            <person name="DeBoy R.T."/>
            <person name="Seshadri R."/>
            <person name="Salzberg S.L."/>
            <person name="Jensen H.B."/>
            <person name="Birkeland N.K."/>
            <person name="Nelson W.C."/>
            <person name="Dodson R.J."/>
            <person name="Grindhaug S.H."/>
            <person name="Holt I.E."/>
            <person name="Eidhammer I."/>
            <person name="Jonasen I."/>
            <person name="Vanaken S."/>
            <person name="Utterback T.R."/>
            <person name="Feldblyum T.V."/>
            <person name="Fraser C.M."/>
            <person name="Lillehaug J.R."/>
            <person name="Eisen J.A."/>
        </authorList>
    </citation>
    <scope>NUCLEOTIDE SEQUENCE [LARGE SCALE GENOMIC DNA]</scope>
    <source>
        <strain evidence="2">ATCC 33009 / NCIMB 11132 / Bath</strain>
    </source>
</reference>
<dbReference type="KEGG" id="mca:MCA2228"/>
<sequence length="51" mass="5752">MAQRGLLRRRRLRLEAMTVHRERRCAALAGFAAEKSNTSPGFVPDARTRLG</sequence>
<protein>
    <submittedName>
        <fullName evidence="1">Uncharacterized protein</fullName>
    </submittedName>
</protein>